<organism evidence="2">
    <name type="scientific">Bradyrhizobium barranii subsp. barranii</name>
    <dbReference type="NCBI Taxonomy" id="2823807"/>
    <lineage>
        <taxon>Bacteria</taxon>
        <taxon>Pseudomonadati</taxon>
        <taxon>Pseudomonadota</taxon>
        <taxon>Alphaproteobacteria</taxon>
        <taxon>Hyphomicrobiales</taxon>
        <taxon>Nitrobacteraceae</taxon>
        <taxon>Bradyrhizobium</taxon>
        <taxon>Bradyrhizobium barranii</taxon>
    </lineage>
</organism>
<sequence>MVAQGVTIAIARGYSTSCPVVALGEWLDAAGIEAGKVFRPVNKAGTVSVRRLTDRSVANIVKVYAGAAGLDEKQFSGHSPRRGFLTSAAAAVKSIFRIRDVSRHKSIETMSGYVQEAELFKDHAGAGLL</sequence>
<evidence type="ECO:0000256" key="1">
    <source>
        <dbReference type="ARBA" id="ARBA00023172"/>
    </source>
</evidence>
<dbReference type="EMBL" id="CP088280">
    <property type="protein sequence ID" value="UGX96379.1"/>
    <property type="molecule type" value="Genomic_DNA"/>
</dbReference>
<reference evidence="3 4" key="1">
    <citation type="journal article" date="2017" name="Syst. Appl. Microbiol.">
        <title>Soybeans inoculated with root zone soils of Canadian native legumes harbour diverse and novel Bradyrhizobium spp. that possess agricultural potential.</title>
        <authorList>
            <person name="Bromfield E.S.P."/>
            <person name="Cloutier S."/>
            <person name="Tambong J.T."/>
            <person name="Tran Thi T.V."/>
        </authorList>
    </citation>
    <scope>NUCLEOTIDE SEQUENCE [LARGE SCALE GENOMIC DNA]</scope>
    <source>
        <strain evidence="3 4">323S2</strain>
    </source>
</reference>
<proteinExistence type="predicted"/>
<evidence type="ECO:0008006" key="5">
    <source>
        <dbReference type="Google" id="ProtNLM"/>
    </source>
</evidence>
<dbReference type="GO" id="GO:0015074">
    <property type="term" value="P:DNA integration"/>
    <property type="evidence" value="ECO:0007669"/>
    <property type="project" value="InterPro"/>
</dbReference>
<reference evidence="2" key="2">
    <citation type="submission" date="2020-06" db="EMBL/GenBank/DDBJ databases">
        <title>Whole Genome Sequence of Bradyrhizobium sp. Strain 323S2.</title>
        <authorList>
            <person name="Bromfield E.S.P."/>
        </authorList>
    </citation>
    <scope>NUCLEOTIDE SEQUENCE [LARGE SCALE GENOMIC DNA]</scope>
    <source>
        <strain evidence="2">323S2</strain>
    </source>
</reference>
<protein>
    <recommendedName>
        <fullName evidence="5">Tyr recombinase domain-containing protein</fullName>
    </recommendedName>
</protein>
<reference evidence="3 4" key="3">
    <citation type="journal article" date="2022" name="Int. J. Syst. Evol. Microbiol.">
        <title>Strains of Bradyrhizobium barranii sp. nov. associated with legumes native to Canada are symbionts of soybeans and belong to different subspecies (subsp. barranii subsp. nov. and subsp. apii subsp. nov.) and symbiovars (sv. glycinearum and sv. septentrionale).</title>
        <authorList>
            <person name="Bromfield E.S.P."/>
            <person name="Cloutier S."/>
            <person name="Wasai-Hara S."/>
            <person name="Minamisawa K."/>
        </authorList>
    </citation>
    <scope>NUCLEOTIDE SEQUENCE [LARGE SCALE GENOMIC DNA]</scope>
    <source>
        <strain evidence="3 4">323S2</strain>
    </source>
</reference>
<evidence type="ECO:0000313" key="2">
    <source>
        <dbReference type="EMBL" id="NYY87474.1"/>
    </source>
</evidence>
<dbReference type="AlphaFoldDB" id="A0A7Z0Q478"/>
<dbReference type="InterPro" id="IPR013762">
    <property type="entry name" value="Integrase-like_cat_sf"/>
</dbReference>
<dbReference type="InterPro" id="IPR011010">
    <property type="entry name" value="DNA_brk_join_enz"/>
</dbReference>
<gene>
    <name evidence="3" type="ORF">G6321_00015040</name>
    <name evidence="2" type="ORF">G6321_03230</name>
</gene>
<dbReference type="Gene3D" id="1.10.443.10">
    <property type="entry name" value="Intergrase catalytic core"/>
    <property type="match status" value="1"/>
</dbReference>
<evidence type="ECO:0000313" key="3">
    <source>
        <dbReference type="EMBL" id="UGX96379.1"/>
    </source>
</evidence>
<name>A0A7Z0Q478_9BRAD</name>
<dbReference type="Proteomes" id="UP000564836">
    <property type="component" value="Chromosome"/>
</dbReference>
<dbReference type="EMBL" id="JACBFH010000001">
    <property type="protein sequence ID" value="NYY87474.1"/>
    <property type="molecule type" value="Genomic_DNA"/>
</dbReference>
<dbReference type="SUPFAM" id="SSF56349">
    <property type="entry name" value="DNA breaking-rejoining enzymes"/>
    <property type="match status" value="1"/>
</dbReference>
<accession>A0A7Z0Q478</accession>
<evidence type="ECO:0000313" key="4">
    <source>
        <dbReference type="Proteomes" id="UP000564836"/>
    </source>
</evidence>
<keyword evidence="1" id="KW-0233">DNA recombination</keyword>
<dbReference type="GO" id="GO:0003677">
    <property type="term" value="F:DNA binding"/>
    <property type="evidence" value="ECO:0007669"/>
    <property type="project" value="InterPro"/>
</dbReference>
<dbReference type="RefSeq" id="WP_166343073.1">
    <property type="nucleotide sequence ID" value="NZ_CP088280.1"/>
</dbReference>
<dbReference type="GO" id="GO:0006310">
    <property type="term" value="P:DNA recombination"/>
    <property type="evidence" value="ECO:0007669"/>
    <property type="project" value="UniProtKB-KW"/>
</dbReference>